<feature type="transmembrane region" description="Helical" evidence="11">
    <location>
        <begin position="129"/>
        <end position="146"/>
    </location>
</feature>
<proteinExistence type="inferred from homology"/>
<evidence type="ECO:0000313" key="14">
    <source>
        <dbReference type="EMBL" id="PKI75441.1"/>
    </source>
</evidence>
<evidence type="ECO:0000256" key="8">
    <source>
        <dbReference type="ARBA" id="ARBA00023136"/>
    </source>
</evidence>
<keyword evidence="4 11" id="KW-0812">Transmembrane</keyword>
<dbReference type="PANTHER" id="PTHR32468:SF108">
    <property type="entry name" value="CATION_H(+) ANTIPORTER 15-LIKE"/>
    <property type="match status" value="1"/>
</dbReference>
<evidence type="ECO:0000256" key="3">
    <source>
        <dbReference type="ARBA" id="ARBA00022538"/>
    </source>
</evidence>
<evidence type="ECO:0000256" key="7">
    <source>
        <dbReference type="ARBA" id="ARBA00023065"/>
    </source>
</evidence>
<evidence type="ECO:0000256" key="6">
    <source>
        <dbReference type="ARBA" id="ARBA00022989"/>
    </source>
</evidence>
<comment type="subcellular location">
    <subcellularLocation>
        <location evidence="1">Membrane</location>
        <topology evidence="1">Multi-pass membrane protein</topology>
    </subcellularLocation>
</comment>
<dbReference type="InterPro" id="IPR038770">
    <property type="entry name" value="Na+/solute_symporter_sf"/>
</dbReference>
<gene>
    <name evidence="14" type="ORF">CRG98_004111</name>
</gene>
<feature type="transmembrane region" description="Helical" evidence="11">
    <location>
        <begin position="469"/>
        <end position="488"/>
    </location>
</feature>
<keyword evidence="2" id="KW-0813">Transport</keyword>
<dbReference type="Pfam" id="PF00999">
    <property type="entry name" value="Na_H_Exchanger"/>
    <property type="match status" value="1"/>
</dbReference>
<dbReference type="GO" id="GO:0015297">
    <property type="term" value="F:antiporter activity"/>
    <property type="evidence" value="ECO:0007669"/>
    <property type="project" value="InterPro"/>
</dbReference>
<dbReference type="GO" id="GO:0016020">
    <property type="term" value="C:membrane"/>
    <property type="evidence" value="ECO:0007669"/>
    <property type="project" value="UniProtKB-SubCell"/>
</dbReference>
<comment type="similarity">
    <text evidence="9">Belongs to the monovalent cation:proton antiporter 2 (CPA2) transporter (TC 2.A.37) family. CHX (TC 2.A.37.4) subfamily.</text>
</comment>
<evidence type="ECO:0000256" key="9">
    <source>
        <dbReference type="ARBA" id="ARBA00038341"/>
    </source>
</evidence>
<evidence type="ECO:0000259" key="12">
    <source>
        <dbReference type="Pfam" id="PF00999"/>
    </source>
</evidence>
<keyword evidence="5" id="KW-0630">Potassium</keyword>
<evidence type="ECO:0000256" key="11">
    <source>
        <dbReference type="SAM" id="Phobius"/>
    </source>
</evidence>
<evidence type="ECO:0000256" key="10">
    <source>
        <dbReference type="SAM" id="MobiDB-lite"/>
    </source>
</evidence>
<dbReference type="GO" id="GO:1902600">
    <property type="term" value="P:proton transmembrane transport"/>
    <property type="evidence" value="ECO:0007669"/>
    <property type="project" value="InterPro"/>
</dbReference>
<dbReference type="InterPro" id="IPR050794">
    <property type="entry name" value="CPA2_transporter"/>
</dbReference>
<keyword evidence="3" id="KW-0633">Potassium transport</keyword>
<name>A0A2I0L413_PUNGR</name>
<dbReference type="GO" id="GO:0006813">
    <property type="term" value="P:potassium ion transport"/>
    <property type="evidence" value="ECO:0007669"/>
    <property type="project" value="UniProtKB-KW"/>
</dbReference>
<feature type="transmembrane region" description="Helical" evidence="11">
    <location>
        <begin position="329"/>
        <end position="362"/>
    </location>
</feature>
<dbReference type="AlphaFoldDB" id="A0A2I0L413"/>
<reference evidence="14 15" key="1">
    <citation type="submission" date="2017-11" db="EMBL/GenBank/DDBJ databases">
        <title>De-novo sequencing of pomegranate (Punica granatum L.) genome.</title>
        <authorList>
            <person name="Akparov Z."/>
            <person name="Amiraslanov A."/>
            <person name="Hajiyeva S."/>
            <person name="Abbasov M."/>
            <person name="Kaur K."/>
            <person name="Hamwieh A."/>
            <person name="Solovyev V."/>
            <person name="Salamov A."/>
            <person name="Braich B."/>
            <person name="Kosarev P."/>
            <person name="Mahmoud A."/>
            <person name="Hajiyev E."/>
            <person name="Babayeva S."/>
            <person name="Izzatullayeva V."/>
            <person name="Mammadov A."/>
            <person name="Mammadov A."/>
            <person name="Sharifova S."/>
            <person name="Ojaghi J."/>
            <person name="Eynullazada K."/>
            <person name="Bayramov B."/>
            <person name="Abdulazimova A."/>
            <person name="Shahmuradov I."/>
        </authorList>
    </citation>
    <scope>NUCLEOTIDE SEQUENCE [LARGE SCALE GENOMIC DNA]</scope>
    <source>
        <strain evidence="15">cv. AG2017</strain>
        <tissue evidence="14">Leaf</tissue>
    </source>
</reference>
<keyword evidence="15" id="KW-1185">Reference proteome</keyword>
<feature type="transmembrane region" description="Helical" evidence="11">
    <location>
        <begin position="295"/>
        <end position="317"/>
    </location>
</feature>
<keyword evidence="7" id="KW-0406">Ion transport</keyword>
<dbReference type="Proteomes" id="UP000233551">
    <property type="component" value="Unassembled WGS sequence"/>
</dbReference>
<dbReference type="Gene3D" id="1.20.1530.20">
    <property type="match status" value="1"/>
</dbReference>
<dbReference type="EMBL" id="PGOL01000169">
    <property type="protein sequence ID" value="PKI75441.1"/>
    <property type="molecule type" value="Genomic_DNA"/>
</dbReference>
<evidence type="ECO:0000256" key="5">
    <source>
        <dbReference type="ARBA" id="ARBA00022958"/>
    </source>
</evidence>
<accession>A0A2I0L413</accession>
<evidence type="ECO:0000256" key="1">
    <source>
        <dbReference type="ARBA" id="ARBA00004141"/>
    </source>
</evidence>
<evidence type="ECO:0000256" key="4">
    <source>
        <dbReference type="ARBA" id="ARBA00022692"/>
    </source>
</evidence>
<organism evidence="14 15">
    <name type="scientific">Punica granatum</name>
    <name type="common">Pomegranate</name>
    <dbReference type="NCBI Taxonomy" id="22663"/>
    <lineage>
        <taxon>Eukaryota</taxon>
        <taxon>Viridiplantae</taxon>
        <taxon>Streptophyta</taxon>
        <taxon>Embryophyta</taxon>
        <taxon>Tracheophyta</taxon>
        <taxon>Spermatophyta</taxon>
        <taxon>Magnoliopsida</taxon>
        <taxon>eudicotyledons</taxon>
        <taxon>Gunneridae</taxon>
        <taxon>Pentapetalae</taxon>
        <taxon>rosids</taxon>
        <taxon>malvids</taxon>
        <taxon>Myrtales</taxon>
        <taxon>Lythraceae</taxon>
        <taxon>Punica</taxon>
    </lineage>
</organism>
<evidence type="ECO:0000313" key="15">
    <source>
        <dbReference type="Proteomes" id="UP000233551"/>
    </source>
</evidence>
<dbReference type="PANTHER" id="PTHR32468">
    <property type="entry name" value="CATION/H + ANTIPORTER"/>
    <property type="match status" value="1"/>
</dbReference>
<feature type="transmembrane region" description="Helical" evidence="11">
    <location>
        <begin position="101"/>
        <end position="123"/>
    </location>
</feature>
<dbReference type="GO" id="GO:0012505">
    <property type="term" value="C:endomembrane system"/>
    <property type="evidence" value="ECO:0007669"/>
    <property type="project" value="TreeGrafter"/>
</dbReference>
<evidence type="ECO:0000259" key="13">
    <source>
        <dbReference type="Pfam" id="PF23259"/>
    </source>
</evidence>
<feature type="transmembrane region" description="Helical" evidence="11">
    <location>
        <begin position="260"/>
        <end position="283"/>
    </location>
</feature>
<comment type="caution">
    <text evidence="14">The sequence shown here is derived from an EMBL/GenBank/DDBJ whole genome shotgun (WGS) entry which is preliminary data.</text>
</comment>
<feature type="transmembrane region" description="Helical" evidence="11">
    <location>
        <begin position="196"/>
        <end position="218"/>
    </location>
</feature>
<feature type="transmembrane region" description="Helical" evidence="11">
    <location>
        <begin position="409"/>
        <end position="431"/>
    </location>
</feature>
<keyword evidence="6 11" id="KW-1133">Transmembrane helix</keyword>
<feature type="domain" description="Cation/H+ exchanger transmembrane" evidence="12">
    <location>
        <begin position="116"/>
        <end position="487"/>
    </location>
</feature>
<feature type="region of interest" description="Disordered" evidence="10">
    <location>
        <begin position="38"/>
        <end position="59"/>
    </location>
</feature>
<dbReference type="Pfam" id="PF23259">
    <property type="entry name" value="CHX17_C"/>
    <property type="match status" value="1"/>
</dbReference>
<dbReference type="InterPro" id="IPR006153">
    <property type="entry name" value="Cation/H_exchanger_TM"/>
</dbReference>
<protein>
    <submittedName>
        <fullName evidence="14">Uncharacterized protein</fullName>
    </submittedName>
</protein>
<feature type="transmembrane region" description="Helical" evidence="11">
    <location>
        <begin position="383"/>
        <end position="403"/>
    </location>
</feature>
<feature type="domain" description="Cation/H(+) antiporter C-terminal" evidence="13">
    <location>
        <begin position="654"/>
        <end position="802"/>
    </location>
</feature>
<dbReference type="InterPro" id="IPR057290">
    <property type="entry name" value="CHX17_C"/>
</dbReference>
<sequence>MTVAELNKFIENRVAENEKKKQGIMLFDVDNKSPLRKSSLPPYHEEVRRKQQGKKRTMGSPVARELFSHNAKAGHSQAICLLHAPKSSSGIFFGDDPLDKIFVLFMVQMIVMSLASRLVYLLLRPLKQPKFVCNTLAGILISPYITGRRYILQKHPFPRYEIIVPKVYAYFGMTYFLFLVSVKMDLTVIRKNIKNATIIGFSSILGSFIVVLGSLLALHPEDIPKGFPQCLMAVFLSLTRFPNVAYTFDELNILASDLGQLAMSSSMVSEFFSWLWIVIRIYYRQTLSMHSTGAILSTIFFITFVLFALRPLIQALVKKAPEGKPVQEVFVVMILVGALLGALLSDFIGALQIGVLFMGLVIPSGPPLGSTLIDKAEFIVMEIIFPMFYVVIGAEVDLASVGLEDLEQILPVVFVGLITKFAAGMGAALFCRLKLQHAMLLGLMLNVKGPFDLYTFLKWLRVKEIGGRHFTVLVISQLVITAIVAPLIDIMYGSYVRINAASVDKSNMRGLHVTPRNHELKVLCCIYNEENVPGMVTLLEAMNPTETAPLSVHIVHLRDLIGRATPMLVPYGDQLRRVKSKRNMHEYIYRLAQDELIPLIILPFHQMMTDIDHAEATSLRNFNIKVQEHAPCTVGILVDKAVSDSMSRTTFQYSIGVIFVSGADDREALSLAIRMSGHPMVSITVLRLVIKSQDMDSINVLEKRLDIQLIEEFKLNTVKNERSTYLEIAVQDTEQGFAQIRSLRGKHNLIIVGRKRKGAMSVFDEQMLNWSENPELGVIGDYVSSADFCHGQTSVLVMQHYSDDIKGSGRYICGDYEGEYLLRRSVC</sequence>
<feature type="transmembrane region" description="Helical" evidence="11">
    <location>
        <begin position="167"/>
        <end position="184"/>
    </location>
</feature>
<dbReference type="GO" id="GO:0006885">
    <property type="term" value="P:regulation of pH"/>
    <property type="evidence" value="ECO:0007669"/>
    <property type="project" value="TreeGrafter"/>
</dbReference>
<keyword evidence="8 11" id="KW-0472">Membrane</keyword>
<evidence type="ECO:0000256" key="2">
    <source>
        <dbReference type="ARBA" id="ARBA00022448"/>
    </source>
</evidence>